<evidence type="ECO:0000313" key="3">
    <source>
        <dbReference type="EMBL" id="CAH0993299.1"/>
    </source>
</evidence>
<dbReference type="InterPro" id="IPR018228">
    <property type="entry name" value="DNase_TatD-rel_CS"/>
</dbReference>
<dbReference type="GO" id="GO:0016787">
    <property type="term" value="F:hydrolase activity"/>
    <property type="evidence" value="ECO:0007669"/>
    <property type="project" value="UniProtKB-KW"/>
</dbReference>
<dbReference type="EC" id="3.1.-.-" evidence="3"/>
<dbReference type="Proteomes" id="UP000838100">
    <property type="component" value="Unassembled WGS sequence"/>
</dbReference>
<sequence length="260" mass="28148">MIDSHCHLDFDIFDTSRPLLIEAMVRAGVDHCVVPGVAAAAWEDLLCVVNDFKQCSSALGLHPYFIADHREQDLQRLDQLLGEHENIVAVGEIGLDATLMAGFASEQQYYFEQQLVLAKRHNLPVIIHARGCFDQVAATIRRSHFNQGGIVHAFTGSLQQGVKLAELGFKLGIGGAVTHPRARKLRQTVAALAPDCIALETDSPDMRPAFVHHDSPNMPTLLPLIAAVVAEIRGTSATAIAAQSDANILSALPRLQRVAG</sequence>
<dbReference type="SUPFAM" id="SSF51556">
    <property type="entry name" value="Metallo-dependent hydrolases"/>
    <property type="match status" value="1"/>
</dbReference>
<comment type="caution">
    <text evidence="3">The sequence shown here is derived from an EMBL/GenBank/DDBJ whole genome shotgun (WGS) entry which is preliminary data.</text>
</comment>
<dbReference type="PROSITE" id="PS01137">
    <property type="entry name" value="TATD_1"/>
    <property type="match status" value="1"/>
</dbReference>
<accession>A0ABM9AJ88</accession>
<proteinExistence type="inferred from homology"/>
<dbReference type="PANTHER" id="PTHR46124">
    <property type="entry name" value="D-AMINOACYL-TRNA DEACYLASE"/>
    <property type="match status" value="1"/>
</dbReference>
<dbReference type="InterPro" id="IPR032466">
    <property type="entry name" value="Metal_Hydrolase"/>
</dbReference>
<evidence type="ECO:0000256" key="1">
    <source>
        <dbReference type="ARBA" id="ARBA00009275"/>
    </source>
</evidence>
<reference evidence="3" key="1">
    <citation type="submission" date="2021-12" db="EMBL/GenBank/DDBJ databases">
        <authorList>
            <person name="Rodrigo-Torres L."/>
            <person name="Arahal R. D."/>
            <person name="Lucena T."/>
        </authorList>
    </citation>
    <scope>NUCLEOTIDE SEQUENCE</scope>
    <source>
        <strain evidence="3">CECT 8267</strain>
    </source>
</reference>
<protein>
    <submittedName>
        <fullName evidence="3">Metal-dependent hydrolase YjjV</fullName>
        <ecNumber evidence="3">3.1.-.-</ecNumber>
    </submittedName>
</protein>
<comment type="similarity">
    <text evidence="1">Belongs to the metallo-dependent hydrolases superfamily. TatD-type hydrolase family.</text>
</comment>
<evidence type="ECO:0000256" key="2">
    <source>
        <dbReference type="ARBA" id="ARBA00022801"/>
    </source>
</evidence>
<dbReference type="CDD" id="cd01310">
    <property type="entry name" value="TatD_DNAse"/>
    <property type="match status" value="1"/>
</dbReference>
<keyword evidence="4" id="KW-1185">Reference proteome</keyword>
<organism evidence="3 4">
    <name type="scientific">Sinobacterium norvegicum</name>
    <dbReference type="NCBI Taxonomy" id="1641715"/>
    <lineage>
        <taxon>Bacteria</taxon>
        <taxon>Pseudomonadati</taxon>
        <taxon>Pseudomonadota</taxon>
        <taxon>Gammaproteobacteria</taxon>
        <taxon>Cellvibrionales</taxon>
        <taxon>Spongiibacteraceae</taxon>
        <taxon>Sinobacterium</taxon>
    </lineage>
</organism>
<dbReference type="PIRSF" id="PIRSF005902">
    <property type="entry name" value="DNase_TatD"/>
    <property type="match status" value="1"/>
</dbReference>
<keyword evidence="2 3" id="KW-0378">Hydrolase</keyword>
<dbReference type="Gene3D" id="3.20.20.140">
    <property type="entry name" value="Metal-dependent hydrolases"/>
    <property type="match status" value="1"/>
</dbReference>
<dbReference type="InterPro" id="IPR001130">
    <property type="entry name" value="TatD-like"/>
</dbReference>
<gene>
    <name evidence="3" type="primary">yjjV</name>
    <name evidence="3" type="ORF">SIN8267_03447</name>
</gene>
<name>A0ABM9AJ88_9GAMM</name>
<evidence type="ECO:0000313" key="4">
    <source>
        <dbReference type="Proteomes" id="UP000838100"/>
    </source>
</evidence>
<dbReference type="Pfam" id="PF01026">
    <property type="entry name" value="TatD_DNase"/>
    <property type="match status" value="1"/>
</dbReference>
<dbReference type="EMBL" id="CAKLPX010000007">
    <property type="protein sequence ID" value="CAH0993299.1"/>
    <property type="molecule type" value="Genomic_DNA"/>
</dbReference>
<dbReference type="RefSeq" id="WP_237445982.1">
    <property type="nucleotide sequence ID" value="NZ_CAKLPX010000007.1"/>
</dbReference>
<dbReference type="PANTHER" id="PTHR46124:SF3">
    <property type="entry name" value="HYDROLASE"/>
    <property type="match status" value="1"/>
</dbReference>